<name>A0ACB9DV19_CICIN</name>
<evidence type="ECO:0000313" key="1">
    <source>
        <dbReference type="EMBL" id="KAI3750153.1"/>
    </source>
</evidence>
<keyword evidence="2" id="KW-1185">Reference proteome</keyword>
<dbReference type="Proteomes" id="UP001055811">
    <property type="component" value="Linkage Group LG04"/>
</dbReference>
<reference evidence="1 2" key="2">
    <citation type="journal article" date="2022" name="Mol. Ecol. Resour.">
        <title>The genomes of chicory, endive, great burdock and yacon provide insights into Asteraceae paleo-polyploidization history and plant inulin production.</title>
        <authorList>
            <person name="Fan W."/>
            <person name="Wang S."/>
            <person name="Wang H."/>
            <person name="Wang A."/>
            <person name="Jiang F."/>
            <person name="Liu H."/>
            <person name="Zhao H."/>
            <person name="Xu D."/>
            <person name="Zhang Y."/>
        </authorList>
    </citation>
    <scope>NUCLEOTIDE SEQUENCE [LARGE SCALE GENOMIC DNA]</scope>
    <source>
        <strain evidence="2">cv. Punajuju</strain>
        <tissue evidence="1">Leaves</tissue>
    </source>
</reference>
<proteinExistence type="predicted"/>
<reference evidence="2" key="1">
    <citation type="journal article" date="2022" name="Mol. Ecol. Resour.">
        <title>The genomes of chicory, endive, great burdock and yacon provide insights into Asteraceae palaeo-polyploidization history and plant inulin production.</title>
        <authorList>
            <person name="Fan W."/>
            <person name="Wang S."/>
            <person name="Wang H."/>
            <person name="Wang A."/>
            <person name="Jiang F."/>
            <person name="Liu H."/>
            <person name="Zhao H."/>
            <person name="Xu D."/>
            <person name="Zhang Y."/>
        </authorList>
    </citation>
    <scope>NUCLEOTIDE SEQUENCE [LARGE SCALE GENOMIC DNA]</scope>
    <source>
        <strain evidence="2">cv. Punajuju</strain>
    </source>
</reference>
<accession>A0ACB9DV19</accession>
<comment type="caution">
    <text evidence="1">The sequence shown here is derived from an EMBL/GenBank/DDBJ whole genome shotgun (WGS) entry which is preliminary data.</text>
</comment>
<evidence type="ECO:0000313" key="2">
    <source>
        <dbReference type="Proteomes" id="UP001055811"/>
    </source>
</evidence>
<dbReference type="EMBL" id="CM042012">
    <property type="protein sequence ID" value="KAI3750153.1"/>
    <property type="molecule type" value="Genomic_DNA"/>
</dbReference>
<gene>
    <name evidence="1" type="ORF">L2E82_20779</name>
</gene>
<organism evidence="1 2">
    <name type="scientific">Cichorium intybus</name>
    <name type="common">Chicory</name>
    <dbReference type="NCBI Taxonomy" id="13427"/>
    <lineage>
        <taxon>Eukaryota</taxon>
        <taxon>Viridiplantae</taxon>
        <taxon>Streptophyta</taxon>
        <taxon>Embryophyta</taxon>
        <taxon>Tracheophyta</taxon>
        <taxon>Spermatophyta</taxon>
        <taxon>Magnoliopsida</taxon>
        <taxon>eudicotyledons</taxon>
        <taxon>Gunneridae</taxon>
        <taxon>Pentapetalae</taxon>
        <taxon>asterids</taxon>
        <taxon>campanulids</taxon>
        <taxon>Asterales</taxon>
        <taxon>Asteraceae</taxon>
        <taxon>Cichorioideae</taxon>
        <taxon>Cichorieae</taxon>
        <taxon>Cichoriinae</taxon>
        <taxon>Cichorium</taxon>
    </lineage>
</organism>
<sequence>MSHHFREMREGDYMAVKGPKGRFRYQSGQVRAFEMIAGGVRHHSNVSGCKSCFRKPFRQDEGASHLC</sequence>
<protein>
    <submittedName>
        <fullName evidence="1">Uncharacterized protein</fullName>
    </submittedName>
</protein>